<comment type="similarity">
    <text evidence="1">Belongs to the ABC transporter superfamily.</text>
</comment>
<dbReference type="NCBIfam" id="TIGR02142">
    <property type="entry name" value="modC_ABC"/>
    <property type="match status" value="1"/>
</dbReference>
<evidence type="ECO:0000256" key="7">
    <source>
        <dbReference type="ARBA" id="ARBA00022840"/>
    </source>
</evidence>
<dbReference type="InterPro" id="IPR050334">
    <property type="entry name" value="Molybdenum_import_ModC"/>
</dbReference>
<gene>
    <name evidence="13" type="ORF">FP2506_07196</name>
</gene>
<dbReference type="InterPro" id="IPR003593">
    <property type="entry name" value="AAA+_ATPase"/>
</dbReference>
<dbReference type="InterPro" id="IPR027417">
    <property type="entry name" value="P-loop_NTPase"/>
</dbReference>
<dbReference type="Pfam" id="PF00005">
    <property type="entry name" value="ABC_tran"/>
    <property type="match status" value="1"/>
</dbReference>
<dbReference type="PROSITE" id="PS00211">
    <property type="entry name" value="ABC_TRANSPORTER_1"/>
    <property type="match status" value="1"/>
</dbReference>
<evidence type="ECO:0000256" key="1">
    <source>
        <dbReference type="ARBA" id="ARBA00005417"/>
    </source>
</evidence>
<proteinExistence type="inferred from homology"/>
<dbReference type="GO" id="GO:0016887">
    <property type="term" value="F:ATP hydrolysis activity"/>
    <property type="evidence" value="ECO:0007669"/>
    <property type="project" value="InterPro"/>
</dbReference>
<dbReference type="eggNOG" id="COG4148">
    <property type="taxonomic scope" value="Bacteria"/>
</dbReference>
<dbReference type="GO" id="GO:0140359">
    <property type="term" value="F:ABC-type transporter activity"/>
    <property type="evidence" value="ECO:0007669"/>
    <property type="project" value="InterPro"/>
</dbReference>
<dbReference type="PANTHER" id="PTHR43514:SF10">
    <property type="entry name" value="MOLYBDENUM IMPORT ATP-BINDING PROTEIN MODC 2"/>
    <property type="match status" value="1"/>
</dbReference>
<dbReference type="PROSITE" id="PS51866">
    <property type="entry name" value="MOP"/>
    <property type="match status" value="1"/>
</dbReference>
<keyword evidence="5" id="KW-0997">Cell inner membrane</keyword>
<evidence type="ECO:0000256" key="9">
    <source>
        <dbReference type="ARBA" id="ARBA00023136"/>
    </source>
</evidence>
<dbReference type="GO" id="GO:0005524">
    <property type="term" value="F:ATP binding"/>
    <property type="evidence" value="ECO:0007669"/>
    <property type="project" value="UniProtKB-KW"/>
</dbReference>
<dbReference type="SUPFAM" id="SSF52540">
    <property type="entry name" value="P-loop containing nucleoside triphosphate hydrolases"/>
    <property type="match status" value="1"/>
</dbReference>
<comment type="caution">
    <text evidence="13">The sequence shown here is derived from an EMBL/GenBank/DDBJ whole genome shotgun (WGS) entry which is preliminary data.</text>
</comment>
<accession>Q0G6V7</accession>
<dbReference type="Proteomes" id="UP000004310">
    <property type="component" value="Unassembled WGS sequence"/>
</dbReference>
<keyword evidence="8" id="KW-1278">Translocase</keyword>
<keyword evidence="4 10" id="KW-0500">Molybdenum</keyword>
<dbReference type="GO" id="GO:0015098">
    <property type="term" value="F:molybdate ion transmembrane transporter activity"/>
    <property type="evidence" value="ECO:0007669"/>
    <property type="project" value="InterPro"/>
</dbReference>
<evidence type="ECO:0000256" key="10">
    <source>
        <dbReference type="PROSITE-ProRule" id="PRU01213"/>
    </source>
</evidence>
<evidence type="ECO:0000313" key="14">
    <source>
        <dbReference type="Proteomes" id="UP000004310"/>
    </source>
</evidence>
<organism evidence="13 14">
    <name type="scientific">Fulvimarina pelagi HTCC2506</name>
    <dbReference type="NCBI Taxonomy" id="314231"/>
    <lineage>
        <taxon>Bacteria</taxon>
        <taxon>Pseudomonadati</taxon>
        <taxon>Pseudomonadota</taxon>
        <taxon>Alphaproteobacteria</taxon>
        <taxon>Hyphomicrobiales</taxon>
        <taxon>Aurantimonadaceae</taxon>
        <taxon>Fulvimarina</taxon>
    </lineage>
</organism>
<dbReference type="PANTHER" id="PTHR43514">
    <property type="entry name" value="ABC TRANSPORTER I FAMILY MEMBER 10"/>
    <property type="match status" value="1"/>
</dbReference>
<evidence type="ECO:0000256" key="3">
    <source>
        <dbReference type="ARBA" id="ARBA00022475"/>
    </source>
</evidence>
<dbReference type="SUPFAM" id="SSF50331">
    <property type="entry name" value="MOP-like"/>
    <property type="match status" value="1"/>
</dbReference>
<evidence type="ECO:0000256" key="5">
    <source>
        <dbReference type="ARBA" id="ARBA00022519"/>
    </source>
</evidence>
<keyword evidence="3" id="KW-1003">Cell membrane</keyword>
<dbReference type="PROSITE" id="PS50893">
    <property type="entry name" value="ABC_TRANSPORTER_2"/>
    <property type="match status" value="1"/>
</dbReference>
<dbReference type="InterPro" id="IPR004606">
    <property type="entry name" value="Mop_domain"/>
</dbReference>
<feature type="domain" description="Mop" evidence="12">
    <location>
        <begin position="296"/>
        <end position="365"/>
    </location>
</feature>
<evidence type="ECO:0000256" key="8">
    <source>
        <dbReference type="ARBA" id="ARBA00022967"/>
    </source>
</evidence>
<dbReference type="Gene3D" id="3.40.50.300">
    <property type="entry name" value="P-loop containing nucleotide triphosphate hydrolases"/>
    <property type="match status" value="1"/>
</dbReference>
<keyword evidence="9" id="KW-0472">Membrane</keyword>
<reference evidence="13 14" key="1">
    <citation type="journal article" date="2010" name="J. Bacteriol.">
        <title>Genome sequence of Fulvimarina pelagi HTCC2506T, a Mn(II)-oxidizing alphaproteobacterium possessing an aerobic anoxygenic photosynthetic gene cluster and Xanthorhodopsin.</title>
        <authorList>
            <person name="Kang I."/>
            <person name="Oh H.M."/>
            <person name="Lim S.I."/>
            <person name="Ferriera S."/>
            <person name="Giovannoni S.J."/>
            <person name="Cho J.C."/>
        </authorList>
    </citation>
    <scope>NUCLEOTIDE SEQUENCE [LARGE SCALE GENOMIC DNA]</scope>
    <source>
        <strain evidence="13 14">HTCC2506</strain>
    </source>
</reference>
<sequence length="371" mass="39759">MSKKADMVEVALKGRLGEFSLDVAFTAAGGGVTAIFGRSGSGKTSVLRAIAGLERFEGRVVVAGKVWQDESQFVPPHRRAVGYVFQEASLFAHLSVRKNLTFGARRTRDGVDKANLDRTIDLLGLGPLLHRDTGNLSGGERQRVAMGRAILSRPKILLMDEPLSGLDQAAKNAILPFVEALHASLGIPVLFVSHDMGEVERLADDIVVLENGHVASAGPLRKVLVDRSLGFATERDATAILSGNVIAYDESDGIAELDLGGQRIYMAMDETPEIGTRRRLRIEASDVSLTRATAADSTILNRLDVTILGIETSGRAHVAVLLALGTGSESAFVASVSKRSALRLELRVGERLTAQVKSVSLATSYRRPNRA</sequence>
<dbReference type="RefSeq" id="WP_007066581.1">
    <property type="nucleotide sequence ID" value="NZ_DS022272.1"/>
</dbReference>
<evidence type="ECO:0000313" key="13">
    <source>
        <dbReference type="EMBL" id="EAU42607.1"/>
    </source>
</evidence>
<dbReference type="Pfam" id="PF03459">
    <property type="entry name" value="TOBE"/>
    <property type="match status" value="1"/>
</dbReference>
<dbReference type="GO" id="GO:0016020">
    <property type="term" value="C:membrane"/>
    <property type="evidence" value="ECO:0007669"/>
    <property type="project" value="InterPro"/>
</dbReference>
<feature type="domain" description="ABC transporter" evidence="11">
    <location>
        <begin position="2"/>
        <end position="236"/>
    </location>
</feature>
<dbReference type="SMART" id="SM00382">
    <property type="entry name" value="AAA"/>
    <property type="match status" value="1"/>
</dbReference>
<protein>
    <submittedName>
        <fullName evidence="13">Molybdate ABC transporter, ATP-binding protein</fullName>
    </submittedName>
</protein>
<evidence type="ECO:0000256" key="2">
    <source>
        <dbReference type="ARBA" id="ARBA00022448"/>
    </source>
</evidence>
<dbReference type="InterPro" id="IPR005116">
    <property type="entry name" value="Transp-assoc_OB_typ1"/>
</dbReference>
<dbReference type="InterPro" id="IPR008995">
    <property type="entry name" value="Mo/tungstate-bd_C_term_dom"/>
</dbReference>
<evidence type="ECO:0000259" key="12">
    <source>
        <dbReference type="PROSITE" id="PS51866"/>
    </source>
</evidence>
<dbReference type="InterPro" id="IPR003439">
    <property type="entry name" value="ABC_transporter-like_ATP-bd"/>
</dbReference>
<keyword evidence="2" id="KW-0813">Transport</keyword>
<dbReference type="InterPro" id="IPR011868">
    <property type="entry name" value="ModC_ABC_ATP-bd"/>
</dbReference>
<evidence type="ECO:0000256" key="6">
    <source>
        <dbReference type="ARBA" id="ARBA00022741"/>
    </source>
</evidence>
<keyword evidence="14" id="KW-1185">Reference proteome</keyword>
<evidence type="ECO:0000256" key="4">
    <source>
        <dbReference type="ARBA" id="ARBA00022505"/>
    </source>
</evidence>
<dbReference type="EMBL" id="AATP01000001">
    <property type="protein sequence ID" value="EAU42607.1"/>
    <property type="molecule type" value="Genomic_DNA"/>
</dbReference>
<dbReference type="InterPro" id="IPR017871">
    <property type="entry name" value="ABC_transporter-like_CS"/>
</dbReference>
<dbReference type="STRING" id="217511.GCA_001463845_00212"/>
<dbReference type="HOGENOM" id="CLU_000604_1_1_5"/>
<dbReference type="AlphaFoldDB" id="Q0G6V7"/>
<name>Q0G6V7_9HYPH</name>
<keyword evidence="6" id="KW-0547">Nucleotide-binding</keyword>
<evidence type="ECO:0000259" key="11">
    <source>
        <dbReference type="PROSITE" id="PS50893"/>
    </source>
</evidence>
<dbReference type="Gene3D" id="2.40.50.100">
    <property type="match status" value="1"/>
</dbReference>
<keyword evidence="7 13" id="KW-0067">ATP-binding</keyword>